<feature type="region of interest" description="Disordered" evidence="1">
    <location>
        <begin position="1"/>
        <end position="23"/>
    </location>
</feature>
<reference evidence="2 3" key="1">
    <citation type="submission" date="2019-07" db="EMBL/GenBank/DDBJ databases">
        <title>Finished genome of Venturia effusa.</title>
        <authorList>
            <person name="Young C.A."/>
            <person name="Cox M.P."/>
            <person name="Ganley A.R.D."/>
            <person name="David W.J."/>
        </authorList>
    </citation>
    <scope>NUCLEOTIDE SEQUENCE [LARGE SCALE GENOMIC DNA]</scope>
    <source>
        <strain evidence="3">albino</strain>
    </source>
</reference>
<dbReference type="EMBL" id="CP042189">
    <property type="protein sequence ID" value="QDS71039.1"/>
    <property type="molecule type" value="Genomic_DNA"/>
</dbReference>
<organism evidence="2 3">
    <name type="scientific">Venturia effusa</name>
    <dbReference type="NCBI Taxonomy" id="50376"/>
    <lineage>
        <taxon>Eukaryota</taxon>
        <taxon>Fungi</taxon>
        <taxon>Dikarya</taxon>
        <taxon>Ascomycota</taxon>
        <taxon>Pezizomycotina</taxon>
        <taxon>Dothideomycetes</taxon>
        <taxon>Pleosporomycetidae</taxon>
        <taxon>Venturiales</taxon>
        <taxon>Venturiaceae</taxon>
        <taxon>Venturia</taxon>
    </lineage>
</organism>
<protein>
    <submittedName>
        <fullName evidence="2">Uncharacterized protein</fullName>
    </submittedName>
</protein>
<dbReference type="PANTHER" id="PTHR28061">
    <property type="entry name" value="INO EIGHTY SUBUNIT 4"/>
    <property type="match status" value="1"/>
</dbReference>
<feature type="compositionally biased region" description="Polar residues" evidence="1">
    <location>
        <begin position="251"/>
        <end position="279"/>
    </location>
</feature>
<keyword evidence="3" id="KW-1185">Reference proteome</keyword>
<dbReference type="InterPro" id="IPR013175">
    <property type="entry name" value="INO80_su_Ies4"/>
</dbReference>
<dbReference type="STRING" id="50376.A0A517L5X4"/>
<name>A0A517L5X4_9PEZI</name>
<dbReference type="OrthoDB" id="4093188at2759"/>
<dbReference type="AlphaFoldDB" id="A0A517L5X4"/>
<dbReference type="Pfam" id="PF08193">
    <property type="entry name" value="INO80_Ies4"/>
    <property type="match status" value="2"/>
</dbReference>
<dbReference type="GO" id="GO:0006338">
    <property type="term" value="P:chromatin remodeling"/>
    <property type="evidence" value="ECO:0007669"/>
    <property type="project" value="InterPro"/>
</dbReference>
<feature type="compositionally biased region" description="Polar residues" evidence="1">
    <location>
        <begin position="1"/>
        <end position="12"/>
    </location>
</feature>
<sequence>MSPSTTPAAANLTSKPSTKSPKSKIVKLLLSPTLLAKFPSDSIALSTPLASSSSDTVNVPVPNAPEPAAVSTPLPASSNLLAPPTAGSKRKGGAGKPALKRTASQLDAGAPKPRGKPGPKKKARIRDVGFRLDVSYAQTSLVVQHTSDPNSLYSMLTYRRGENGEVLTGNVTPAAPKLGPKANQGAINACLRALDRTGKPTRKWQKTGFKVRSFTGYAWATGTYATHRKTTSDFAGDVKSDSSSSGDLKATQDSSIVASNSGPDIQTPNPPAHTTSSPLATAVVNPVA</sequence>
<accession>A0A517L5X4</accession>
<dbReference type="GO" id="GO:0031011">
    <property type="term" value="C:Ino80 complex"/>
    <property type="evidence" value="ECO:0007669"/>
    <property type="project" value="InterPro"/>
</dbReference>
<evidence type="ECO:0000313" key="2">
    <source>
        <dbReference type="EMBL" id="QDS71039.1"/>
    </source>
</evidence>
<feature type="region of interest" description="Disordered" evidence="1">
    <location>
        <begin position="233"/>
        <end position="288"/>
    </location>
</feature>
<dbReference type="PANTHER" id="PTHR28061:SF1">
    <property type="entry name" value="INO80 COMPLEX SUBUNIT 4"/>
    <property type="match status" value="1"/>
</dbReference>
<dbReference type="Proteomes" id="UP000316270">
    <property type="component" value="Chromosome 5"/>
</dbReference>
<feature type="compositionally biased region" description="Low complexity" evidence="1">
    <location>
        <begin position="57"/>
        <end position="86"/>
    </location>
</feature>
<gene>
    <name evidence="2" type="ORF">FKW77_008373</name>
</gene>
<feature type="compositionally biased region" description="Polar residues" evidence="1">
    <location>
        <begin position="45"/>
        <end position="56"/>
    </location>
</feature>
<evidence type="ECO:0000256" key="1">
    <source>
        <dbReference type="SAM" id="MobiDB-lite"/>
    </source>
</evidence>
<proteinExistence type="predicted"/>
<feature type="compositionally biased region" description="Basic residues" evidence="1">
    <location>
        <begin position="113"/>
        <end position="124"/>
    </location>
</feature>
<evidence type="ECO:0000313" key="3">
    <source>
        <dbReference type="Proteomes" id="UP000316270"/>
    </source>
</evidence>
<feature type="region of interest" description="Disordered" evidence="1">
    <location>
        <begin position="45"/>
        <end position="124"/>
    </location>
</feature>